<keyword evidence="1" id="KW-0812">Transmembrane</keyword>
<reference evidence="2" key="1">
    <citation type="submission" date="2014-11" db="EMBL/GenBank/DDBJ databases">
        <authorList>
            <person name="Zhu J."/>
            <person name="Qi W."/>
            <person name="Song R."/>
        </authorList>
    </citation>
    <scope>NUCLEOTIDE SEQUENCE</scope>
</reference>
<keyword evidence="1" id="KW-0472">Membrane</keyword>
<accession>A0A1B1TCE5</accession>
<proteinExistence type="predicted"/>
<protein>
    <submittedName>
        <fullName evidence="2">Uncharacterized protein</fullName>
    </submittedName>
</protein>
<sequence length="149" mass="16812">MREDIVLELLKQVKSGKVSIDDARTALEGVELSEETYLSAVDHGVFNEPAPGTIVRSSISPAGDSIIIVLLGLWGIVWTLFWAGSLSYGLYNHWDQQLLSLFLAMTLTTLIIMGIVYLRFVMPDLVIIKHRRNKYITPNDSEGWKKYEV</sequence>
<dbReference type="AlphaFoldDB" id="A0A1B1TCE5"/>
<organism evidence="2">
    <name type="scientific">uncultured Poseidoniia archaeon</name>
    <dbReference type="NCBI Taxonomy" id="1697135"/>
    <lineage>
        <taxon>Archaea</taxon>
        <taxon>Methanobacteriati</taxon>
        <taxon>Thermoplasmatota</taxon>
        <taxon>Candidatus Poseidoniia</taxon>
        <taxon>environmental samples</taxon>
    </lineage>
</organism>
<feature type="transmembrane region" description="Helical" evidence="1">
    <location>
        <begin position="66"/>
        <end position="91"/>
    </location>
</feature>
<evidence type="ECO:0000313" key="2">
    <source>
        <dbReference type="EMBL" id="ANV79954.1"/>
    </source>
</evidence>
<name>A0A1B1TCE5_9ARCH</name>
<feature type="transmembrane region" description="Helical" evidence="1">
    <location>
        <begin position="97"/>
        <end position="122"/>
    </location>
</feature>
<keyword evidence="1" id="KW-1133">Transmembrane helix</keyword>
<reference evidence="2" key="2">
    <citation type="journal article" date="2015" name="ISME J.">
        <title>A new class of marine Euryarchaeota group II from the Mediterranean deep chlorophyll maximum.</title>
        <authorList>
            <person name="Martin-Cuadrado A.B."/>
            <person name="Garcia-Heredia I."/>
            <person name="Molto A.G."/>
            <person name="Lopez-Ubeda R."/>
            <person name="Kimes N."/>
            <person name="Lopez-Garcia P."/>
            <person name="Moreira D."/>
            <person name="Rodriguez-Valera F."/>
        </authorList>
    </citation>
    <scope>NUCLEOTIDE SEQUENCE</scope>
</reference>
<evidence type="ECO:0000256" key="1">
    <source>
        <dbReference type="SAM" id="Phobius"/>
    </source>
</evidence>
<dbReference type="EMBL" id="KP211862">
    <property type="protein sequence ID" value="ANV79954.1"/>
    <property type="molecule type" value="Genomic_DNA"/>
</dbReference>